<proteinExistence type="predicted"/>
<dbReference type="EMBL" id="JBFTWV010000153">
    <property type="protein sequence ID" value="KAL2785151.1"/>
    <property type="molecule type" value="Genomic_DNA"/>
</dbReference>
<protein>
    <submittedName>
        <fullName evidence="1">Uncharacterized protein</fullName>
    </submittedName>
</protein>
<accession>A0ABR4FPF4</accession>
<keyword evidence="2" id="KW-1185">Reference proteome</keyword>
<evidence type="ECO:0000313" key="1">
    <source>
        <dbReference type="EMBL" id="KAL2785151.1"/>
    </source>
</evidence>
<comment type="caution">
    <text evidence="1">The sequence shown here is derived from an EMBL/GenBank/DDBJ whole genome shotgun (WGS) entry which is preliminary data.</text>
</comment>
<sequence length="80" mass="9271">MWDTNQWLAYDEEETLQLKADFALSLGLGGVMVLAVSHNTQEDQRFSEAFWQRAANRNGRTRVMVRDNGQRLVAIRPYDI</sequence>
<gene>
    <name evidence="1" type="ORF">BJX66DRAFT_315411</name>
</gene>
<name>A0ABR4FPF4_9EURO</name>
<reference evidence="1 2" key="1">
    <citation type="submission" date="2024-07" db="EMBL/GenBank/DDBJ databases">
        <title>Section-level genome sequencing and comparative genomics of Aspergillus sections Usti and Cavernicolus.</title>
        <authorList>
            <consortium name="Lawrence Berkeley National Laboratory"/>
            <person name="Nybo J.L."/>
            <person name="Vesth T.C."/>
            <person name="Theobald S."/>
            <person name="Frisvad J.C."/>
            <person name="Larsen T.O."/>
            <person name="Kjaerboelling I."/>
            <person name="Rothschild-Mancinelli K."/>
            <person name="Lyhne E.K."/>
            <person name="Kogle M.E."/>
            <person name="Barry K."/>
            <person name="Clum A."/>
            <person name="Na H."/>
            <person name="Ledsgaard L."/>
            <person name="Lin J."/>
            <person name="Lipzen A."/>
            <person name="Kuo A."/>
            <person name="Riley R."/>
            <person name="Mondo S."/>
            <person name="Labutti K."/>
            <person name="Haridas S."/>
            <person name="Pangalinan J."/>
            <person name="Salamov A.A."/>
            <person name="Simmons B.A."/>
            <person name="Magnuson J.K."/>
            <person name="Chen J."/>
            <person name="Drula E."/>
            <person name="Henrissat B."/>
            <person name="Wiebenga A."/>
            <person name="Lubbers R.J."/>
            <person name="Gomes A.C."/>
            <person name="Makela M.R."/>
            <person name="Stajich J."/>
            <person name="Grigoriev I.V."/>
            <person name="Mortensen U.H."/>
            <person name="De Vries R.P."/>
            <person name="Baker S.E."/>
            <person name="Andersen M.R."/>
        </authorList>
    </citation>
    <scope>NUCLEOTIDE SEQUENCE [LARGE SCALE GENOMIC DNA]</scope>
    <source>
        <strain evidence="1 2">CBS 209.92</strain>
    </source>
</reference>
<dbReference type="Gene3D" id="3.20.20.80">
    <property type="entry name" value="Glycosidases"/>
    <property type="match status" value="1"/>
</dbReference>
<dbReference type="Proteomes" id="UP001610563">
    <property type="component" value="Unassembled WGS sequence"/>
</dbReference>
<organism evidence="1 2">
    <name type="scientific">Aspergillus keveii</name>
    <dbReference type="NCBI Taxonomy" id="714993"/>
    <lineage>
        <taxon>Eukaryota</taxon>
        <taxon>Fungi</taxon>
        <taxon>Dikarya</taxon>
        <taxon>Ascomycota</taxon>
        <taxon>Pezizomycotina</taxon>
        <taxon>Eurotiomycetes</taxon>
        <taxon>Eurotiomycetidae</taxon>
        <taxon>Eurotiales</taxon>
        <taxon>Aspergillaceae</taxon>
        <taxon>Aspergillus</taxon>
        <taxon>Aspergillus subgen. Nidulantes</taxon>
    </lineage>
</organism>
<evidence type="ECO:0000313" key="2">
    <source>
        <dbReference type="Proteomes" id="UP001610563"/>
    </source>
</evidence>